<dbReference type="CDD" id="cd03487">
    <property type="entry name" value="RT_Bac_retron_II"/>
    <property type="match status" value="1"/>
</dbReference>
<dbReference type="InterPro" id="IPR000123">
    <property type="entry name" value="Reverse_transcriptase_msDNA"/>
</dbReference>
<dbReference type="PANTHER" id="PTHR34047">
    <property type="entry name" value="NUCLEAR INTRON MATURASE 1, MITOCHONDRIAL-RELATED"/>
    <property type="match status" value="1"/>
</dbReference>
<protein>
    <recommendedName>
        <fullName evidence="1">RNA-directed DNA polymerase</fullName>
        <ecNumber evidence="1">2.7.7.49</ecNumber>
    </recommendedName>
</protein>
<proteinExistence type="inferred from homology"/>
<feature type="domain" description="Reverse transcriptase" evidence="10">
    <location>
        <begin position="129"/>
        <end position="369"/>
    </location>
</feature>
<dbReference type="InterPro" id="IPR043502">
    <property type="entry name" value="DNA/RNA_pol_sf"/>
</dbReference>
<evidence type="ECO:0000256" key="1">
    <source>
        <dbReference type="ARBA" id="ARBA00012493"/>
    </source>
</evidence>
<keyword evidence="7" id="KW-0051">Antiviral defense</keyword>
<keyword evidence="4" id="KW-0479">Metal-binding</keyword>
<evidence type="ECO:0000256" key="2">
    <source>
        <dbReference type="ARBA" id="ARBA00022679"/>
    </source>
</evidence>
<evidence type="ECO:0000313" key="12">
    <source>
        <dbReference type="Proteomes" id="UP000214646"/>
    </source>
</evidence>
<dbReference type="SUPFAM" id="SSF56672">
    <property type="entry name" value="DNA/RNA polymerases"/>
    <property type="match status" value="1"/>
</dbReference>
<organism evidence="11 12">
    <name type="scientific">Fimbriiglobus ruber</name>
    <dbReference type="NCBI Taxonomy" id="1908690"/>
    <lineage>
        <taxon>Bacteria</taxon>
        <taxon>Pseudomonadati</taxon>
        <taxon>Planctomycetota</taxon>
        <taxon>Planctomycetia</taxon>
        <taxon>Gemmatales</taxon>
        <taxon>Gemmataceae</taxon>
        <taxon>Fimbriiglobus</taxon>
    </lineage>
</organism>
<dbReference type="EC" id="2.7.7.49" evidence="1"/>
<dbReference type="Pfam" id="PF00078">
    <property type="entry name" value="RVT_1"/>
    <property type="match status" value="1"/>
</dbReference>
<evidence type="ECO:0000256" key="5">
    <source>
        <dbReference type="ARBA" id="ARBA00022842"/>
    </source>
</evidence>
<dbReference type="OrthoDB" id="9788687at2"/>
<keyword evidence="2" id="KW-0808">Transferase</keyword>
<comment type="caution">
    <text evidence="11">The sequence shown here is derived from an EMBL/GenBank/DDBJ whole genome shotgun (WGS) entry which is preliminary data.</text>
</comment>
<comment type="catalytic activity">
    <reaction evidence="9">
        <text>DNA(n) + a 2'-deoxyribonucleoside 5'-triphosphate = DNA(n+1) + diphosphate</text>
        <dbReference type="Rhea" id="RHEA:22508"/>
        <dbReference type="Rhea" id="RHEA-COMP:17339"/>
        <dbReference type="Rhea" id="RHEA-COMP:17340"/>
        <dbReference type="ChEBI" id="CHEBI:33019"/>
        <dbReference type="ChEBI" id="CHEBI:61560"/>
        <dbReference type="ChEBI" id="CHEBI:173112"/>
        <dbReference type="EC" id="2.7.7.49"/>
    </reaction>
</comment>
<reference evidence="12" key="1">
    <citation type="submission" date="2017-06" db="EMBL/GenBank/DDBJ databases">
        <title>Genome analysis of Fimbriiglobus ruber SP5, the first member of the order Planctomycetales with confirmed chitinolytic capability.</title>
        <authorList>
            <person name="Ravin N.V."/>
            <person name="Rakitin A.L."/>
            <person name="Ivanova A.A."/>
            <person name="Beletsky A.V."/>
            <person name="Kulichevskaya I.S."/>
            <person name="Mardanov A.V."/>
            <person name="Dedysh S.N."/>
        </authorList>
    </citation>
    <scope>NUCLEOTIDE SEQUENCE [LARGE SCALE GENOMIC DNA]</scope>
    <source>
        <strain evidence="12">SP5</strain>
    </source>
</reference>
<keyword evidence="3" id="KW-0548">Nucleotidyltransferase</keyword>
<dbReference type="GO" id="GO:0003723">
    <property type="term" value="F:RNA binding"/>
    <property type="evidence" value="ECO:0007669"/>
    <property type="project" value="InterPro"/>
</dbReference>
<dbReference type="GO" id="GO:0046872">
    <property type="term" value="F:metal ion binding"/>
    <property type="evidence" value="ECO:0007669"/>
    <property type="project" value="UniProtKB-KW"/>
</dbReference>
<dbReference type="Proteomes" id="UP000214646">
    <property type="component" value="Unassembled WGS sequence"/>
</dbReference>
<evidence type="ECO:0000256" key="8">
    <source>
        <dbReference type="ARBA" id="ARBA00034120"/>
    </source>
</evidence>
<accession>A0A225DJM6</accession>
<evidence type="ECO:0000256" key="4">
    <source>
        <dbReference type="ARBA" id="ARBA00022723"/>
    </source>
</evidence>
<dbReference type="PRINTS" id="PR00866">
    <property type="entry name" value="RNADNAPOLMS"/>
</dbReference>
<evidence type="ECO:0000256" key="9">
    <source>
        <dbReference type="ARBA" id="ARBA00048173"/>
    </source>
</evidence>
<dbReference type="InterPro" id="IPR000477">
    <property type="entry name" value="RT_dom"/>
</dbReference>
<gene>
    <name evidence="11" type="ORF">FRUB_09158</name>
</gene>
<dbReference type="GO" id="GO:0051607">
    <property type="term" value="P:defense response to virus"/>
    <property type="evidence" value="ECO:0007669"/>
    <property type="project" value="UniProtKB-KW"/>
</dbReference>
<comment type="similarity">
    <text evidence="8">Belongs to the bacterial reverse transcriptase family.</text>
</comment>
<keyword evidence="5" id="KW-0460">Magnesium</keyword>
<evidence type="ECO:0000313" key="11">
    <source>
        <dbReference type="EMBL" id="OWK36595.1"/>
    </source>
</evidence>
<sequence>MKIDPVFLDMARVLLAHPWDRAAVLACGHKLLGRKPKWWAAAVEKFVAWFPTRPPTAARLARLLAAHPRLAALRDKDKLPQPRADLLREALQYQVDHLRYPDLPKLATPAQLADWLNVPEPVLRWLADIKCLNARQAPAVQNYRYHWVARRRGGHRLIEAPKEILKRLQRQILDRILDLVPPHDVAHGFRAGRSILTHAAPHTGQIVVIKFDLKDYFPSVAGKRVGSLFRWLGYPDEVAWLLTCLCTTITPAAVEATAPAGADDVSLTFQTLYRRRHLPQGAPTSPAVANLCTFRLDRRLSGLAAKLGARYTRYADDLLFSGDAVFARKRRSFIACVYRVILEEGFQPAFRKTRVMARSTRQLATGLILNETLNVPRPDFDELKAILHNAMKHGLASQNRAGHPHFVDSLRGRIAFVSQANPRRGAKLKLKFEAVLENEKRPAST</sequence>
<keyword evidence="6 11" id="KW-0695">RNA-directed DNA polymerase</keyword>
<evidence type="ECO:0000256" key="6">
    <source>
        <dbReference type="ARBA" id="ARBA00022918"/>
    </source>
</evidence>
<evidence type="ECO:0000259" key="10">
    <source>
        <dbReference type="PROSITE" id="PS50878"/>
    </source>
</evidence>
<dbReference type="PANTHER" id="PTHR34047:SF7">
    <property type="entry name" value="RNA-DIRECTED DNA POLYMERASE"/>
    <property type="match status" value="1"/>
</dbReference>
<name>A0A225DJM6_9BACT</name>
<dbReference type="EMBL" id="NIDE01000017">
    <property type="protein sequence ID" value="OWK36595.1"/>
    <property type="molecule type" value="Genomic_DNA"/>
</dbReference>
<dbReference type="GO" id="GO:0003964">
    <property type="term" value="F:RNA-directed DNA polymerase activity"/>
    <property type="evidence" value="ECO:0007669"/>
    <property type="project" value="UniProtKB-KW"/>
</dbReference>
<evidence type="ECO:0000256" key="3">
    <source>
        <dbReference type="ARBA" id="ARBA00022695"/>
    </source>
</evidence>
<dbReference type="InterPro" id="IPR051083">
    <property type="entry name" value="GrpII_Intron_Splice-Mob/Def"/>
</dbReference>
<dbReference type="PROSITE" id="PS50878">
    <property type="entry name" value="RT_POL"/>
    <property type="match status" value="1"/>
</dbReference>
<evidence type="ECO:0000256" key="7">
    <source>
        <dbReference type="ARBA" id="ARBA00023118"/>
    </source>
</evidence>
<keyword evidence="12" id="KW-1185">Reference proteome</keyword>
<dbReference type="RefSeq" id="WP_088259578.1">
    <property type="nucleotide sequence ID" value="NZ_NIDE01000017.1"/>
</dbReference>
<dbReference type="AlphaFoldDB" id="A0A225DJM6"/>